<dbReference type="SMART" id="SM01245">
    <property type="entry name" value="Jag_N"/>
    <property type="match status" value="1"/>
</dbReference>
<dbReference type="CDD" id="cd02644">
    <property type="entry name" value="R3H_jag"/>
    <property type="match status" value="1"/>
</dbReference>
<dbReference type="HAMAP" id="MF_00867">
    <property type="entry name" value="KhpB"/>
    <property type="match status" value="1"/>
</dbReference>
<feature type="region of interest" description="Disordered" evidence="7">
    <location>
        <begin position="187"/>
        <end position="266"/>
    </location>
</feature>
<feature type="compositionally biased region" description="Basic and acidic residues" evidence="7">
    <location>
        <begin position="187"/>
        <end position="197"/>
    </location>
</feature>
<feature type="compositionally biased region" description="Polar residues" evidence="7">
    <location>
        <begin position="206"/>
        <end position="231"/>
    </location>
</feature>
<dbReference type="PROSITE" id="PS51061">
    <property type="entry name" value="R3H"/>
    <property type="match status" value="1"/>
</dbReference>
<name>A0A1Y3PN71_9BACI</name>
<feature type="domain" description="R3H" evidence="8">
    <location>
        <begin position="140"/>
        <end position="206"/>
    </location>
</feature>
<evidence type="ECO:0000256" key="3">
    <source>
        <dbReference type="ARBA" id="ARBA00022960"/>
    </source>
</evidence>
<dbReference type="GO" id="GO:0009252">
    <property type="term" value="P:peptidoglycan biosynthetic process"/>
    <property type="evidence" value="ECO:0007669"/>
    <property type="project" value="UniProtKB-UniRule"/>
</dbReference>
<accession>A0A1Y3PN71</accession>
<evidence type="ECO:0000256" key="1">
    <source>
        <dbReference type="ARBA" id="ARBA00022490"/>
    </source>
</evidence>
<dbReference type="InterPro" id="IPR038008">
    <property type="entry name" value="Jag_KH"/>
</dbReference>
<evidence type="ECO:0000259" key="8">
    <source>
        <dbReference type="PROSITE" id="PS51061"/>
    </source>
</evidence>
<comment type="caution">
    <text evidence="9">The sequence shown here is derived from an EMBL/GenBank/DDBJ whole genome shotgun (WGS) entry which is preliminary data.</text>
</comment>
<comment type="subunit">
    <text evidence="6">Forms a complex with KhpA.</text>
</comment>
<dbReference type="EMBL" id="LZRT01000072">
    <property type="protein sequence ID" value="OUM87587.1"/>
    <property type="molecule type" value="Genomic_DNA"/>
</dbReference>
<dbReference type="Proteomes" id="UP000196475">
    <property type="component" value="Unassembled WGS sequence"/>
</dbReference>
<protein>
    <recommendedName>
        <fullName evidence="6">RNA-binding protein KhpB</fullName>
    </recommendedName>
    <alternativeName>
        <fullName evidence="6">RNA-binding protein EloR</fullName>
    </alternativeName>
</protein>
<dbReference type="GO" id="GO:0071555">
    <property type="term" value="P:cell wall organization"/>
    <property type="evidence" value="ECO:0007669"/>
    <property type="project" value="UniProtKB-KW"/>
</dbReference>
<evidence type="ECO:0000256" key="4">
    <source>
        <dbReference type="ARBA" id="ARBA00023186"/>
    </source>
</evidence>
<dbReference type="SMART" id="SM00393">
    <property type="entry name" value="R3H"/>
    <property type="match status" value="1"/>
</dbReference>
<organism evidence="9 10">
    <name type="scientific">Bacillus thermozeamaize</name>
    <dbReference type="NCBI Taxonomy" id="230954"/>
    <lineage>
        <taxon>Bacteria</taxon>
        <taxon>Bacillati</taxon>
        <taxon>Bacillota</taxon>
        <taxon>Bacilli</taxon>
        <taxon>Bacillales</taxon>
        <taxon>Bacillaceae</taxon>
        <taxon>Bacillus</taxon>
    </lineage>
</organism>
<keyword evidence="5 6" id="KW-0961">Cell wall biogenesis/degradation</keyword>
<dbReference type="InterPro" id="IPR034079">
    <property type="entry name" value="R3H_KhpB"/>
</dbReference>
<comment type="subcellular location">
    <subcellularLocation>
        <location evidence="6">Cytoplasm</location>
    </subcellularLocation>
</comment>
<dbReference type="Gene3D" id="3.30.300.20">
    <property type="match status" value="1"/>
</dbReference>
<sequence>MRKVLAEGRTVEEAIEAGLKELGVPREQVRIRILEKPARRILGWFGRRQARVELEWLADPVDEAKRFLLDVIRCIGVPAELEVYADEDRLRMQLVGEQVGVYIGRRGETLDALQHLVSLVANRYAEQYLNVELDAGDYRRRREEALKNLARRLAEKAVRTARPVSLEPMNARERRVIHMSLREHRDVYTESRGEGSRRHVVIYPRQSFSDPRSAQSSVSQNRSLRQPSLQRPSHRTTSQKRGDAQRRPHATSSSLPTADPHERQDG</sequence>
<evidence type="ECO:0000256" key="5">
    <source>
        <dbReference type="ARBA" id="ARBA00023316"/>
    </source>
</evidence>
<dbReference type="GO" id="GO:0003723">
    <property type="term" value="F:RNA binding"/>
    <property type="evidence" value="ECO:0007669"/>
    <property type="project" value="UniProtKB-UniRule"/>
</dbReference>
<dbReference type="Pfam" id="PF01424">
    <property type="entry name" value="R3H"/>
    <property type="match status" value="1"/>
</dbReference>
<feature type="region of interest" description="Jag_N domain" evidence="6">
    <location>
        <begin position="5"/>
        <end position="55"/>
    </location>
</feature>
<evidence type="ECO:0000256" key="7">
    <source>
        <dbReference type="SAM" id="MobiDB-lite"/>
    </source>
</evidence>
<comment type="function">
    <text evidence="6">A probable RNA chaperone. Forms a complex with KhpA which binds to cellular RNA and controls its expression. Plays a role in peptidoglycan (PG) homeostasis and cell length regulation.</text>
</comment>
<dbReference type="SUPFAM" id="SSF82708">
    <property type="entry name" value="R3H domain"/>
    <property type="match status" value="1"/>
</dbReference>
<dbReference type="Gene3D" id="3.30.30.80">
    <property type="entry name" value="probable RNA-binding protein from clostridium symbiosum atcc 14940"/>
    <property type="match status" value="1"/>
</dbReference>
<dbReference type="Gene3D" id="3.30.1370.50">
    <property type="entry name" value="R3H-like domain"/>
    <property type="match status" value="1"/>
</dbReference>
<dbReference type="PANTHER" id="PTHR35800">
    <property type="entry name" value="PROTEIN JAG"/>
    <property type="match status" value="1"/>
</dbReference>
<keyword evidence="2 6" id="KW-0694">RNA-binding</keyword>
<dbReference type="CDD" id="cd02414">
    <property type="entry name" value="KH-II_Jag"/>
    <property type="match status" value="1"/>
</dbReference>
<dbReference type="InterPro" id="IPR032782">
    <property type="entry name" value="KhpB_N"/>
</dbReference>
<comment type="similarity">
    <text evidence="6">Belongs to the KhpB RNA-binding protein family.</text>
</comment>
<dbReference type="GO" id="GO:0005737">
    <property type="term" value="C:cytoplasm"/>
    <property type="evidence" value="ECO:0007669"/>
    <property type="project" value="UniProtKB-SubCell"/>
</dbReference>
<keyword evidence="3 6" id="KW-0133">Cell shape</keyword>
<evidence type="ECO:0000256" key="2">
    <source>
        <dbReference type="ARBA" id="ARBA00022884"/>
    </source>
</evidence>
<dbReference type="AlphaFoldDB" id="A0A1Y3PN71"/>
<comment type="domain">
    <text evidence="6">Has an N-terminal Jag-N domain and 2 RNA-binding domains (KH and R3H).</text>
</comment>
<evidence type="ECO:0000256" key="6">
    <source>
        <dbReference type="HAMAP-Rule" id="MF_00867"/>
    </source>
</evidence>
<dbReference type="InterPro" id="IPR015946">
    <property type="entry name" value="KH_dom-like_a/b"/>
</dbReference>
<evidence type="ECO:0000313" key="9">
    <source>
        <dbReference type="EMBL" id="OUM87587.1"/>
    </source>
</evidence>
<dbReference type="Pfam" id="PF13083">
    <property type="entry name" value="KH_KhpA-B"/>
    <property type="match status" value="1"/>
</dbReference>
<dbReference type="InterPro" id="IPR001374">
    <property type="entry name" value="R3H_dom"/>
</dbReference>
<keyword evidence="1 6" id="KW-0963">Cytoplasm</keyword>
<reference evidence="10" key="1">
    <citation type="submission" date="2016-06" db="EMBL/GenBank/DDBJ databases">
        <authorList>
            <person name="Nascimento L."/>
            <person name="Pereira R.V."/>
            <person name="Martins L.F."/>
            <person name="Quaggio R.B."/>
            <person name="Silva A.M."/>
            <person name="Setubal J.C."/>
        </authorList>
    </citation>
    <scope>NUCLEOTIDE SEQUENCE [LARGE SCALE GENOMIC DNA]</scope>
</reference>
<proteinExistence type="inferred from homology"/>
<dbReference type="Pfam" id="PF14804">
    <property type="entry name" value="Jag_N"/>
    <property type="match status" value="1"/>
</dbReference>
<dbReference type="InterPro" id="IPR038247">
    <property type="entry name" value="Jag_N_dom_sf"/>
</dbReference>
<dbReference type="NCBIfam" id="NF041568">
    <property type="entry name" value="Jag_EloR"/>
    <property type="match status" value="1"/>
</dbReference>
<keyword evidence="4 6" id="KW-0143">Chaperone</keyword>
<gene>
    <name evidence="6" type="primary">khpB</name>
    <name evidence="6" type="synonym">eloR</name>
    <name evidence="9" type="ORF">BAA01_04760</name>
</gene>
<dbReference type="PANTHER" id="PTHR35800:SF1">
    <property type="entry name" value="RNA-BINDING PROTEIN KHPB"/>
    <property type="match status" value="1"/>
</dbReference>
<dbReference type="GO" id="GO:0008360">
    <property type="term" value="P:regulation of cell shape"/>
    <property type="evidence" value="ECO:0007669"/>
    <property type="project" value="UniProtKB-KW"/>
</dbReference>
<dbReference type="InterPro" id="IPR039247">
    <property type="entry name" value="KhpB"/>
</dbReference>
<evidence type="ECO:0000313" key="10">
    <source>
        <dbReference type="Proteomes" id="UP000196475"/>
    </source>
</evidence>
<dbReference type="InterPro" id="IPR036867">
    <property type="entry name" value="R3H_dom_sf"/>
</dbReference>